<organism evidence="6 7">
    <name type="scientific">Cryptolaemus montrouzieri</name>
    <dbReference type="NCBI Taxonomy" id="559131"/>
    <lineage>
        <taxon>Eukaryota</taxon>
        <taxon>Metazoa</taxon>
        <taxon>Ecdysozoa</taxon>
        <taxon>Arthropoda</taxon>
        <taxon>Hexapoda</taxon>
        <taxon>Insecta</taxon>
        <taxon>Pterygota</taxon>
        <taxon>Neoptera</taxon>
        <taxon>Endopterygota</taxon>
        <taxon>Coleoptera</taxon>
        <taxon>Polyphaga</taxon>
        <taxon>Cucujiformia</taxon>
        <taxon>Coccinelloidea</taxon>
        <taxon>Coccinellidae</taxon>
        <taxon>Scymninae</taxon>
        <taxon>Scymnini</taxon>
        <taxon>Cryptolaemus</taxon>
    </lineage>
</organism>
<sequence length="254" mass="29120">MLRIQIGLCVYVMLILAVEASPINKNISRTNRTGRLRIISLTQHSKEEFKDHSEKDIVFPDEYDVFDSIPRIEGVPKCANGDTFCEKFDSYPKHHLKQVLQNKEVIREFFGRDEESPVIINRHGGLAESVNFLCPSVERTIFPKIGKNKNNKWKYIINQEEDGYIQGVRVETCRRKNVPCDLIGELPLGYITSCKQKYIYRRLLSVSDLGAPTPDTFQLPSACCCSYKRDMDFLARHGSEKLKSMTPVKISKLA</sequence>
<dbReference type="Proteomes" id="UP001516400">
    <property type="component" value="Unassembled WGS sequence"/>
</dbReference>
<evidence type="ECO:0000256" key="2">
    <source>
        <dbReference type="ARBA" id="ARBA00023157"/>
    </source>
</evidence>
<dbReference type="Gene3D" id="2.10.90.10">
    <property type="entry name" value="Cystine-knot cytokines"/>
    <property type="match status" value="1"/>
</dbReference>
<gene>
    <name evidence="6" type="ORF">HHI36_012330</name>
</gene>
<name>A0ABD2NEQ5_9CUCU</name>
<accession>A0ABD2NEQ5</accession>
<dbReference type="PANTHER" id="PTHR23199">
    <property type="entry name" value="NEUROTROPHIN 1-RELATED"/>
    <property type="match status" value="1"/>
</dbReference>
<dbReference type="Pfam" id="PF16077">
    <property type="entry name" value="Spaetzle"/>
    <property type="match status" value="1"/>
</dbReference>
<evidence type="ECO:0000259" key="5">
    <source>
        <dbReference type="Pfam" id="PF16077"/>
    </source>
</evidence>
<feature type="chain" id="PRO_5044870957" description="Spaetzle domain-containing protein" evidence="4">
    <location>
        <begin position="21"/>
        <end position="254"/>
    </location>
</feature>
<dbReference type="PANTHER" id="PTHR23199:SF12">
    <property type="entry name" value="NEUROTROPHIN 1-RELATED"/>
    <property type="match status" value="1"/>
</dbReference>
<evidence type="ECO:0000256" key="1">
    <source>
        <dbReference type="ARBA" id="ARBA00022729"/>
    </source>
</evidence>
<dbReference type="InterPro" id="IPR032104">
    <property type="entry name" value="Spaetzle"/>
</dbReference>
<evidence type="ECO:0000256" key="4">
    <source>
        <dbReference type="SAM" id="SignalP"/>
    </source>
</evidence>
<keyword evidence="7" id="KW-1185">Reference proteome</keyword>
<dbReference type="SUPFAM" id="SSF57501">
    <property type="entry name" value="Cystine-knot cytokines"/>
    <property type="match status" value="1"/>
</dbReference>
<dbReference type="EMBL" id="JABFTP020000103">
    <property type="protein sequence ID" value="KAL3276965.1"/>
    <property type="molecule type" value="Genomic_DNA"/>
</dbReference>
<keyword evidence="3" id="KW-0325">Glycoprotein</keyword>
<keyword evidence="1 4" id="KW-0732">Signal</keyword>
<protein>
    <recommendedName>
        <fullName evidence="5">Spaetzle domain-containing protein</fullName>
    </recommendedName>
</protein>
<dbReference type="FunFam" id="2.10.90.10:FF:000056">
    <property type="entry name" value="Protein spaetzle"/>
    <property type="match status" value="1"/>
</dbReference>
<dbReference type="GO" id="GO:0005615">
    <property type="term" value="C:extracellular space"/>
    <property type="evidence" value="ECO:0007669"/>
    <property type="project" value="UniProtKB-ARBA"/>
</dbReference>
<evidence type="ECO:0000313" key="7">
    <source>
        <dbReference type="Proteomes" id="UP001516400"/>
    </source>
</evidence>
<keyword evidence="2" id="KW-1015">Disulfide bond</keyword>
<evidence type="ECO:0000313" key="6">
    <source>
        <dbReference type="EMBL" id="KAL3276965.1"/>
    </source>
</evidence>
<dbReference type="AlphaFoldDB" id="A0ABD2NEQ5"/>
<feature type="domain" description="Spaetzle" evidence="5">
    <location>
        <begin position="132"/>
        <end position="226"/>
    </location>
</feature>
<feature type="signal peptide" evidence="4">
    <location>
        <begin position="1"/>
        <end position="20"/>
    </location>
</feature>
<proteinExistence type="predicted"/>
<comment type="caution">
    <text evidence="6">The sequence shown here is derived from an EMBL/GenBank/DDBJ whole genome shotgun (WGS) entry which is preliminary data.</text>
</comment>
<dbReference type="InterPro" id="IPR052444">
    <property type="entry name" value="Spz/Toll_ligand-like"/>
</dbReference>
<evidence type="ECO:0000256" key="3">
    <source>
        <dbReference type="ARBA" id="ARBA00023180"/>
    </source>
</evidence>
<reference evidence="6 7" key="1">
    <citation type="journal article" date="2021" name="BMC Biol.">
        <title>Horizontally acquired antibacterial genes associated with adaptive radiation of ladybird beetles.</title>
        <authorList>
            <person name="Li H.S."/>
            <person name="Tang X.F."/>
            <person name="Huang Y.H."/>
            <person name="Xu Z.Y."/>
            <person name="Chen M.L."/>
            <person name="Du X.Y."/>
            <person name="Qiu B.Y."/>
            <person name="Chen P.T."/>
            <person name="Zhang W."/>
            <person name="Slipinski A."/>
            <person name="Escalona H.E."/>
            <person name="Waterhouse R.M."/>
            <person name="Zwick A."/>
            <person name="Pang H."/>
        </authorList>
    </citation>
    <scope>NUCLEOTIDE SEQUENCE [LARGE SCALE GENOMIC DNA]</scope>
    <source>
        <strain evidence="6">SYSU2018</strain>
    </source>
</reference>
<dbReference type="InterPro" id="IPR029034">
    <property type="entry name" value="Cystine-knot_cytokine"/>
</dbReference>